<feature type="compositionally biased region" description="Pro residues" evidence="1">
    <location>
        <begin position="41"/>
        <end position="50"/>
    </location>
</feature>
<evidence type="ECO:0000313" key="3">
    <source>
        <dbReference type="Proteomes" id="UP000255265"/>
    </source>
</evidence>
<comment type="caution">
    <text evidence="2">The sequence shown here is derived from an EMBL/GenBank/DDBJ whole genome shotgun (WGS) entry which is preliminary data.</text>
</comment>
<keyword evidence="3" id="KW-1185">Reference proteome</keyword>
<evidence type="ECO:0000256" key="1">
    <source>
        <dbReference type="SAM" id="MobiDB-lite"/>
    </source>
</evidence>
<protein>
    <submittedName>
        <fullName evidence="2">Uncharacterized protein</fullName>
    </submittedName>
</protein>
<sequence length="169" mass="18110">MAKKYIENTGREVMFVGGCMIQPGEGRDIDEMFLPPEHRTPPPADEPPPAASQDELLEQLRAQSIAAIKPELSALKQEALDRLAELEGAQATPRTTLLGLIDAERLRRSNEALEAEQEAHRIAALGTAEQRVKDAEALLAAATPETRAAADAELTEARAALAALQGPDA</sequence>
<dbReference type="AlphaFoldDB" id="A0A370FHP2"/>
<reference evidence="2 3" key="1">
    <citation type="submission" date="2018-07" db="EMBL/GenBank/DDBJ databases">
        <title>Genomic Encyclopedia of Type Strains, Phase IV (KMG-IV): sequencing the most valuable type-strain genomes for metagenomic binning, comparative biology and taxonomic classification.</title>
        <authorList>
            <person name="Goeker M."/>
        </authorList>
    </citation>
    <scope>NUCLEOTIDE SEQUENCE [LARGE SCALE GENOMIC DNA]</scope>
    <source>
        <strain evidence="2 3">DSM 21352</strain>
    </source>
</reference>
<proteinExistence type="predicted"/>
<evidence type="ECO:0000313" key="2">
    <source>
        <dbReference type="EMBL" id="RDI25164.1"/>
    </source>
</evidence>
<dbReference type="EMBL" id="QQAV01000004">
    <property type="protein sequence ID" value="RDI25164.1"/>
    <property type="molecule type" value="Genomic_DNA"/>
</dbReference>
<organism evidence="2 3">
    <name type="scientific">Pseudacidovorax intermedius</name>
    <dbReference type="NCBI Taxonomy" id="433924"/>
    <lineage>
        <taxon>Bacteria</taxon>
        <taxon>Pseudomonadati</taxon>
        <taxon>Pseudomonadota</taxon>
        <taxon>Betaproteobacteria</taxon>
        <taxon>Burkholderiales</taxon>
        <taxon>Comamonadaceae</taxon>
        <taxon>Pseudacidovorax</taxon>
    </lineage>
</organism>
<accession>A0A370FHP2</accession>
<feature type="compositionally biased region" description="Basic and acidic residues" evidence="1">
    <location>
        <begin position="26"/>
        <end position="40"/>
    </location>
</feature>
<dbReference type="OrthoDB" id="10018262at2"/>
<dbReference type="Proteomes" id="UP000255265">
    <property type="component" value="Unassembled WGS sequence"/>
</dbReference>
<gene>
    <name evidence="2" type="ORF">DFR41_104220</name>
</gene>
<dbReference type="RefSeq" id="WP_114803001.1">
    <property type="nucleotide sequence ID" value="NZ_QQAV01000004.1"/>
</dbReference>
<feature type="region of interest" description="Disordered" evidence="1">
    <location>
        <begin position="26"/>
        <end position="52"/>
    </location>
</feature>
<name>A0A370FHP2_9BURK</name>